<gene>
    <name evidence="1" type="ORF">D7W81_25375</name>
</gene>
<comment type="caution">
    <text evidence="1">The sequence shown here is derived from an EMBL/GenBank/DDBJ whole genome shotgun (WGS) entry which is preliminary data.</text>
</comment>
<proteinExistence type="predicted"/>
<accession>A0A3A8QB81</accession>
<name>A0A3A8QB81_9BACT</name>
<dbReference type="RefSeq" id="WP_120557982.1">
    <property type="nucleotide sequence ID" value="NZ_RAWK01000167.1"/>
</dbReference>
<dbReference type="EMBL" id="RAWK01000167">
    <property type="protein sequence ID" value="RKH60514.1"/>
    <property type="molecule type" value="Genomic_DNA"/>
</dbReference>
<dbReference type="Proteomes" id="UP000267003">
    <property type="component" value="Unassembled WGS sequence"/>
</dbReference>
<reference evidence="2" key="1">
    <citation type="submission" date="2018-09" db="EMBL/GenBank/DDBJ databases">
        <authorList>
            <person name="Livingstone P.G."/>
            <person name="Whitworth D.E."/>
        </authorList>
    </citation>
    <scope>NUCLEOTIDE SEQUENCE [LARGE SCALE GENOMIC DNA]</scope>
    <source>
        <strain evidence="2">AB050A</strain>
    </source>
</reference>
<evidence type="ECO:0008006" key="3">
    <source>
        <dbReference type="Google" id="ProtNLM"/>
    </source>
</evidence>
<keyword evidence="2" id="KW-1185">Reference proteome</keyword>
<organism evidence="1 2">
    <name type="scientific">Corallococcus aberystwythensis</name>
    <dbReference type="NCBI Taxonomy" id="2316722"/>
    <lineage>
        <taxon>Bacteria</taxon>
        <taxon>Pseudomonadati</taxon>
        <taxon>Myxococcota</taxon>
        <taxon>Myxococcia</taxon>
        <taxon>Myxococcales</taxon>
        <taxon>Cystobacterineae</taxon>
        <taxon>Myxococcaceae</taxon>
        <taxon>Corallococcus</taxon>
    </lineage>
</organism>
<sequence length="401" mass="44153">MHGRFTLKGSAEVEARIAQVVGEAADVVHGHVPRSALRTLALMGGYGRGEGGVDRRDGAERPHNNLDFLLVLERAPRAGLKAELDDALDPLRERHGLGLDLGIVTVRALRRSPCLVMWYDMRFGHKTVAGDASFLPGLKHFTRDAILPDDVRNLAVNRGTLLVINEALRDQGALEGEARRTILRHTAKAIIGYGDALLFFLGAYDWSYAEKRRRMAGRHDVPDGFRRLYEEASAFRLEPDDARFAPRELGPWMDEVRTKLAEVHLACEASRLAVPGLKWDGYVERTLKHSLGEGGLRPGMWLRRARNVVRFRPDASPELGLRARLGLKLGGPRGGLAAAFPFVAFDVGGTPGAEFARRVLGAASSSPVDLRRAYLRFWRESGDPNFVHVARKLGLVLGAGS</sequence>
<evidence type="ECO:0000313" key="1">
    <source>
        <dbReference type="EMBL" id="RKH60514.1"/>
    </source>
</evidence>
<dbReference type="OrthoDB" id="5487354at2"/>
<dbReference type="AlphaFoldDB" id="A0A3A8QB81"/>
<evidence type="ECO:0000313" key="2">
    <source>
        <dbReference type="Proteomes" id="UP000267003"/>
    </source>
</evidence>
<protein>
    <recommendedName>
        <fullName evidence="3">Nucleotidyltransferase domain-containing protein</fullName>
    </recommendedName>
</protein>